<accession>F2AUI6</accession>
<reference evidence="1 2" key="1">
    <citation type="journal article" date="2013" name="Mar. Genomics">
        <title>Expression of sulfatases in Rhodopirellula baltica and the diversity of sulfatases in the genus Rhodopirellula.</title>
        <authorList>
            <person name="Wegner C.E."/>
            <person name="Richter-Heitmann T."/>
            <person name="Klindworth A."/>
            <person name="Klockow C."/>
            <person name="Richter M."/>
            <person name="Achstetter T."/>
            <person name="Glockner F.O."/>
            <person name="Harder J."/>
        </authorList>
    </citation>
    <scope>NUCLEOTIDE SEQUENCE [LARGE SCALE GENOMIC DNA]</scope>
    <source>
        <strain evidence="1 2">WH47</strain>
    </source>
</reference>
<dbReference type="RefSeq" id="WP_007327297.1">
    <property type="nucleotide sequence ID" value="NZ_AFAR01000176.1"/>
</dbReference>
<evidence type="ECO:0000313" key="1">
    <source>
        <dbReference type="EMBL" id="EGF26753.1"/>
    </source>
</evidence>
<gene>
    <name evidence="1" type="ORF">RBWH47_00378</name>
</gene>
<organism evidence="1 2">
    <name type="scientific">Rhodopirellula baltica WH47</name>
    <dbReference type="NCBI Taxonomy" id="991778"/>
    <lineage>
        <taxon>Bacteria</taxon>
        <taxon>Pseudomonadati</taxon>
        <taxon>Planctomycetota</taxon>
        <taxon>Planctomycetia</taxon>
        <taxon>Pirellulales</taxon>
        <taxon>Pirellulaceae</taxon>
        <taxon>Rhodopirellula</taxon>
    </lineage>
</organism>
<dbReference type="EMBL" id="AFAR01000176">
    <property type="protein sequence ID" value="EGF26753.1"/>
    <property type="molecule type" value="Genomic_DNA"/>
</dbReference>
<proteinExistence type="predicted"/>
<dbReference type="PATRIC" id="fig|991778.3.peg.3599"/>
<name>F2AUI6_RHOBT</name>
<comment type="caution">
    <text evidence="1">The sequence shown here is derived from an EMBL/GenBank/DDBJ whole genome shotgun (WGS) entry which is preliminary data.</text>
</comment>
<sequence length="76" mass="8583">MGRSKLELVLGSIQVLVRSKLELEQVRSKVLELELVRSKRLVQVLVRSKLVLELARSKQVLVLRSKLGQVRSSCSS</sequence>
<evidence type="ECO:0000313" key="2">
    <source>
        <dbReference type="Proteomes" id="UP000006222"/>
    </source>
</evidence>
<protein>
    <submittedName>
        <fullName evidence="1">Uncharacterized protein</fullName>
    </submittedName>
</protein>
<dbReference type="Proteomes" id="UP000006222">
    <property type="component" value="Unassembled WGS sequence"/>
</dbReference>
<dbReference type="AlphaFoldDB" id="F2AUI6"/>